<dbReference type="SUPFAM" id="SSF82607">
    <property type="entry name" value="YbaB-like"/>
    <property type="match status" value="1"/>
</dbReference>
<dbReference type="NCBIfam" id="TIGR00103">
    <property type="entry name" value="DNA_YbaB_EbfC"/>
    <property type="match status" value="1"/>
</dbReference>
<dbReference type="GO" id="GO:0003677">
    <property type="term" value="F:DNA binding"/>
    <property type="evidence" value="ECO:0007669"/>
    <property type="project" value="UniProtKB-UniRule"/>
</dbReference>
<dbReference type="Gene3D" id="3.30.1310.10">
    <property type="entry name" value="Nucleoid-associated protein YbaB-like domain"/>
    <property type="match status" value="1"/>
</dbReference>
<dbReference type="Pfam" id="PF02575">
    <property type="entry name" value="YbaB_DNA_bd"/>
    <property type="match status" value="1"/>
</dbReference>
<sequence>MNIQELMKQAKKMQKELSKKQDDLKEKEFTFSKQGIDIVMYGDRQIKSLTINPVLIDPEDKETLEDLIIITINEALKELDKKHDELLPKGV</sequence>
<dbReference type="Proteomes" id="UP000289440">
    <property type="component" value="Chromosome"/>
</dbReference>
<comment type="subunit">
    <text evidence="2">Homodimer.</text>
</comment>
<keyword evidence="5" id="KW-1185">Reference proteome</keyword>
<dbReference type="PANTHER" id="PTHR33449:SF1">
    <property type="entry name" value="NUCLEOID-ASSOCIATED PROTEIN YBAB"/>
    <property type="match status" value="1"/>
</dbReference>
<organism evidence="4 5">
    <name type="scientific">Mesomycoplasma neurolyticum</name>
    <dbReference type="NCBI Taxonomy" id="2120"/>
    <lineage>
        <taxon>Bacteria</taxon>
        <taxon>Bacillati</taxon>
        <taxon>Mycoplasmatota</taxon>
        <taxon>Mycoplasmoidales</taxon>
        <taxon>Metamycoplasmataceae</taxon>
        <taxon>Mesomycoplasma</taxon>
    </lineage>
</organism>
<keyword evidence="1 2" id="KW-0238">DNA-binding</keyword>
<evidence type="ECO:0000256" key="2">
    <source>
        <dbReference type="HAMAP-Rule" id="MF_00274"/>
    </source>
</evidence>
<keyword evidence="3" id="KW-0175">Coiled coil</keyword>
<dbReference type="InterPro" id="IPR036894">
    <property type="entry name" value="YbaB-like_sf"/>
</dbReference>
<dbReference type="InterPro" id="IPR004401">
    <property type="entry name" value="YbaB/EbfC"/>
</dbReference>
<dbReference type="EMBL" id="LR214951">
    <property type="protein sequence ID" value="VEU59380.1"/>
    <property type="molecule type" value="Genomic_DNA"/>
</dbReference>
<comment type="similarity">
    <text evidence="2">Belongs to the YbaB/EbfC family.</text>
</comment>
<comment type="subcellular location">
    <subcellularLocation>
        <location evidence="2">Cytoplasm</location>
        <location evidence="2">Nucleoid</location>
    </subcellularLocation>
</comment>
<keyword evidence="2" id="KW-0963">Cytoplasm</keyword>
<dbReference type="OrthoDB" id="399030at2"/>
<gene>
    <name evidence="4" type="ORF">NCTC10166_00348</name>
</gene>
<name>A0A449A507_9BACT</name>
<protein>
    <recommendedName>
        <fullName evidence="2">Nucleoid-associated protein NCTC10166_00348</fullName>
    </recommendedName>
</protein>
<accession>A0A449A507</accession>
<evidence type="ECO:0000313" key="5">
    <source>
        <dbReference type="Proteomes" id="UP000289440"/>
    </source>
</evidence>
<dbReference type="GO" id="GO:0043590">
    <property type="term" value="C:bacterial nucleoid"/>
    <property type="evidence" value="ECO:0007669"/>
    <property type="project" value="UniProtKB-UniRule"/>
</dbReference>
<dbReference type="PANTHER" id="PTHR33449">
    <property type="entry name" value="NUCLEOID-ASSOCIATED PROTEIN YBAB"/>
    <property type="match status" value="1"/>
</dbReference>
<evidence type="ECO:0000313" key="4">
    <source>
        <dbReference type="EMBL" id="VEU59380.1"/>
    </source>
</evidence>
<proteinExistence type="inferred from homology"/>
<dbReference type="KEGG" id="mnu:NCTC10166_00348"/>
<reference evidence="4 5" key="1">
    <citation type="submission" date="2019-01" db="EMBL/GenBank/DDBJ databases">
        <authorList>
            <consortium name="Pathogen Informatics"/>
        </authorList>
    </citation>
    <scope>NUCLEOTIDE SEQUENCE [LARGE SCALE GENOMIC DNA]</scope>
    <source>
        <strain evidence="4 5">NCTC10166</strain>
    </source>
</reference>
<dbReference type="PIRSF" id="PIRSF004555">
    <property type="entry name" value="UCP004555"/>
    <property type="match status" value="1"/>
</dbReference>
<dbReference type="GO" id="GO:0005829">
    <property type="term" value="C:cytosol"/>
    <property type="evidence" value="ECO:0007669"/>
    <property type="project" value="TreeGrafter"/>
</dbReference>
<dbReference type="RefSeq" id="WP_129719774.1">
    <property type="nucleotide sequence ID" value="NZ_LR214951.1"/>
</dbReference>
<comment type="function">
    <text evidence="2">Binds to DNA and alters its conformation. May be involved in regulation of gene expression, nucleoid organization and DNA protection.</text>
</comment>
<evidence type="ECO:0000256" key="3">
    <source>
        <dbReference type="SAM" id="Coils"/>
    </source>
</evidence>
<dbReference type="AlphaFoldDB" id="A0A449A507"/>
<feature type="coiled-coil region" evidence="3">
    <location>
        <begin position="3"/>
        <end position="30"/>
    </location>
</feature>
<evidence type="ECO:0000256" key="1">
    <source>
        <dbReference type="ARBA" id="ARBA00023125"/>
    </source>
</evidence>
<dbReference type="HAMAP" id="MF_00274">
    <property type="entry name" value="DNA_YbaB_EbfC"/>
    <property type="match status" value="1"/>
</dbReference>